<dbReference type="SUPFAM" id="SSF51197">
    <property type="entry name" value="Clavaminate synthase-like"/>
    <property type="match status" value="1"/>
</dbReference>
<evidence type="ECO:0000256" key="3">
    <source>
        <dbReference type="ARBA" id="ARBA00022723"/>
    </source>
</evidence>
<sequence length="428" mass="48526">MILVTYHRTPGKSNSRVLWNIITWKYRRDIYSLAKERRGSALSHTLYKMAPSLTETVALRAPTFSVPSKTDAGHNKENLIGYKYEKEAELKGTDKLPPASFPNYLPVWDNETERYPPLEHFEHYDHGKDADATFPDLLPKGQAEVDDITPFIGSEIHGVQLSKLSKAGKDQLALYVAQRRVVAFRDQDFASLPIQDAVEYAGYFGRHHVHQTSGAPKGFPQIHLVFRGADDRTGAKFLEQRTNTITWHSDVTFEKQPPGTTFLYVLDGPSTGGDTLFADMVQAYKRLSPEFRKRLHGLKAVHSGVEQVNASLNGGGIARRDPITTEHPIVRTHPVTGEKALYVNPQFTRYIVGYKKEESDYLLKFLYDHIALSQDLQARIRWKAGTVVVWDNRLACHSAVFDWEDGQRRHIARLTPQAEPPFETPFEG</sequence>
<dbReference type="OrthoDB" id="10257314at2759"/>
<name>A0A0F7TK66_PENBI</name>
<organism evidence="8 9">
    <name type="scientific">Penicillium brasilianum</name>
    <dbReference type="NCBI Taxonomy" id="104259"/>
    <lineage>
        <taxon>Eukaryota</taxon>
        <taxon>Fungi</taxon>
        <taxon>Dikarya</taxon>
        <taxon>Ascomycota</taxon>
        <taxon>Pezizomycotina</taxon>
        <taxon>Eurotiomycetes</taxon>
        <taxon>Eurotiomycetidae</taxon>
        <taxon>Eurotiales</taxon>
        <taxon>Aspergillaceae</taxon>
        <taxon>Penicillium</taxon>
    </lineage>
</organism>
<keyword evidence="9" id="KW-1185">Reference proteome</keyword>
<dbReference type="EMBL" id="CDHK01000005">
    <property type="protein sequence ID" value="CEJ56949.1"/>
    <property type="molecule type" value="Genomic_DNA"/>
</dbReference>
<accession>A0A0F7TK66</accession>
<dbReference type="Gene3D" id="3.60.130.10">
    <property type="entry name" value="Clavaminate synthase-like"/>
    <property type="match status" value="1"/>
</dbReference>
<evidence type="ECO:0000256" key="6">
    <source>
        <dbReference type="ARBA" id="ARBA00023004"/>
    </source>
</evidence>
<keyword evidence="6" id="KW-0408">Iron</keyword>
<dbReference type="STRING" id="104259.A0A0F7TK66"/>
<dbReference type="Proteomes" id="UP000042958">
    <property type="component" value="Unassembled WGS sequence"/>
</dbReference>
<reference evidence="9" key="1">
    <citation type="journal article" date="2015" name="Genome Announc.">
        <title>Draft genome sequence of the fungus Penicillium brasilianum MG11.</title>
        <authorList>
            <person name="Horn F."/>
            <person name="Linde J."/>
            <person name="Mattern D.J."/>
            <person name="Walther G."/>
            <person name="Guthke R."/>
            <person name="Brakhage A.A."/>
            <person name="Valiante V."/>
        </authorList>
    </citation>
    <scope>NUCLEOTIDE SEQUENCE [LARGE SCALE GENOMIC DNA]</scope>
    <source>
        <strain evidence="9">MG11</strain>
    </source>
</reference>
<evidence type="ECO:0000256" key="4">
    <source>
        <dbReference type="ARBA" id="ARBA00022964"/>
    </source>
</evidence>
<dbReference type="Pfam" id="PF02668">
    <property type="entry name" value="TauD"/>
    <property type="match status" value="1"/>
</dbReference>
<dbReference type="InterPro" id="IPR042098">
    <property type="entry name" value="TauD-like_sf"/>
</dbReference>
<gene>
    <name evidence="8" type="ORF">PMG11_05660</name>
</gene>
<evidence type="ECO:0000313" key="9">
    <source>
        <dbReference type="Proteomes" id="UP000042958"/>
    </source>
</evidence>
<dbReference type="PANTHER" id="PTHR30468:SF1">
    <property type="entry name" value="ALPHA-KETOGLUTARATE-DEPENDENT SULFONATE DIOXYGENASE"/>
    <property type="match status" value="1"/>
</dbReference>
<evidence type="ECO:0000259" key="7">
    <source>
        <dbReference type="Pfam" id="PF02668"/>
    </source>
</evidence>
<feature type="domain" description="TauD/TfdA-like" evidence="7">
    <location>
        <begin position="145"/>
        <end position="415"/>
    </location>
</feature>
<evidence type="ECO:0000256" key="5">
    <source>
        <dbReference type="ARBA" id="ARBA00023002"/>
    </source>
</evidence>
<proteinExistence type="inferred from homology"/>
<evidence type="ECO:0000256" key="2">
    <source>
        <dbReference type="ARBA" id="ARBA00005896"/>
    </source>
</evidence>
<dbReference type="InterPro" id="IPR051323">
    <property type="entry name" value="AtsK-like"/>
</dbReference>
<keyword evidence="5" id="KW-0560">Oxidoreductase</keyword>
<evidence type="ECO:0000313" key="8">
    <source>
        <dbReference type="EMBL" id="CEJ56949.1"/>
    </source>
</evidence>
<evidence type="ECO:0000256" key="1">
    <source>
        <dbReference type="ARBA" id="ARBA00001954"/>
    </source>
</evidence>
<comment type="cofactor">
    <cofactor evidence="1">
        <name>Fe(2+)</name>
        <dbReference type="ChEBI" id="CHEBI:29033"/>
    </cofactor>
</comment>
<dbReference type="GO" id="GO:0016706">
    <property type="term" value="F:2-oxoglutarate-dependent dioxygenase activity"/>
    <property type="evidence" value="ECO:0007669"/>
    <property type="project" value="TreeGrafter"/>
</dbReference>
<dbReference type="PANTHER" id="PTHR30468">
    <property type="entry name" value="ALPHA-KETOGLUTARATE-DEPENDENT SULFONATE DIOXYGENASE"/>
    <property type="match status" value="1"/>
</dbReference>
<keyword evidence="3" id="KW-0479">Metal-binding</keyword>
<dbReference type="AlphaFoldDB" id="A0A0F7TK66"/>
<dbReference type="GO" id="GO:0046872">
    <property type="term" value="F:metal ion binding"/>
    <property type="evidence" value="ECO:0007669"/>
    <property type="project" value="UniProtKB-KW"/>
</dbReference>
<protein>
    <submittedName>
        <fullName evidence="8">Putative Alpha-ketoglutarate-dependent taurine dioxygenase</fullName>
    </submittedName>
</protein>
<dbReference type="InterPro" id="IPR003819">
    <property type="entry name" value="TauD/TfdA-like"/>
</dbReference>
<keyword evidence="4 8" id="KW-0223">Dioxygenase</keyword>
<dbReference type="GO" id="GO:0005737">
    <property type="term" value="C:cytoplasm"/>
    <property type="evidence" value="ECO:0007669"/>
    <property type="project" value="TreeGrafter"/>
</dbReference>
<comment type="similarity">
    <text evidence="2">Belongs to the TfdA dioxygenase family.</text>
</comment>
<dbReference type="FunFam" id="3.60.130.10:FF:000003">
    <property type="entry name" value="Alpha-ketoglutarate-dependent taurine dioxygenase"/>
    <property type="match status" value="1"/>
</dbReference>